<dbReference type="AlphaFoldDB" id="A0A6A4I2H2"/>
<sequence>MAEFEKRMAQSHEGAELKRIPLTLNPGEKEVITEFHDESGFNALEYKMKAWLSPRQLILQKKTRGHLIHVSDLINQADGRLDAQKVIYPGSNSDARWDTEQLIIQMKEAISIFEEAHPDCQGLFIFDQSSAHASLGPDALHAWTMNKSDGGKQCKQRDTVIPESNPYPELCGKPQKMTLPNGDAKGMQRVLEERGFDVRKMHAKCTPVCPMENNDCCMACLLSKQEDFANQSSMLETLITEAGHYCIFLPKFHCELNLIEMYWGWVKYRFREIPKKTFQDAKDMAFKYLDACPTEVITLIRRFIN</sequence>
<gene>
    <name evidence="1" type="ORF">BT96DRAFT_1080533</name>
</gene>
<name>A0A6A4I2H2_9AGAR</name>
<evidence type="ECO:0000313" key="1">
    <source>
        <dbReference type="EMBL" id="KAE9403387.1"/>
    </source>
</evidence>
<keyword evidence="2" id="KW-1185">Reference proteome</keyword>
<proteinExistence type="predicted"/>
<dbReference type="PANTHER" id="PTHR35871">
    <property type="entry name" value="EXPRESSED PROTEIN"/>
    <property type="match status" value="1"/>
</dbReference>
<accession>A0A6A4I2H2</accession>
<dbReference type="Gene3D" id="3.30.420.10">
    <property type="entry name" value="Ribonuclease H-like superfamily/Ribonuclease H"/>
    <property type="match status" value="1"/>
</dbReference>
<evidence type="ECO:0008006" key="3">
    <source>
        <dbReference type="Google" id="ProtNLM"/>
    </source>
</evidence>
<reference evidence="1" key="1">
    <citation type="journal article" date="2019" name="Environ. Microbiol.">
        <title>Fungal ecological strategies reflected in gene transcription - a case study of two litter decomposers.</title>
        <authorList>
            <person name="Barbi F."/>
            <person name="Kohler A."/>
            <person name="Barry K."/>
            <person name="Baskaran P."/>
            <person name="Daum C."/>
            <person name="Fauchery L."/>
            <person name="Ihrmark K."/>
            <person name="Kuo A."/>
            <person name="LaButti K."/>
            <person name="Lipzen A."/>
            <person name="Morin E."/>
            <person name="Grigoriev I.V."/>
            <person name="Henrissat B."/>
            <person name="Lindahl B."/>
            <person name="Martin F."/>
        </authorList>
    </citation>
    <scope>NUCLEOTIDE SEQUENCE</scope>
    <source>
        <strain evidence="1">JB14</strain>
    </source>
</reference>
<evidence type="ECO:0000313" key="2">
    <source>
        <dbReference type="Proteomes" id="UP000799118"/>
    </source>
</evidence>
<dbReference type="OrthoDB" id="6511194at2759"/>
<dbReference type="PANTHER" id="PTHR35871:SF1">
    <property type="entry name" value="CXC1-LIKE CYSTEINE CLUSTER ASSOCIATED WITH KDZ TRANSPOSASES DOMAIN-CONTAINING PROTEIN"/>
    <property type="match status" value="1"/>
</dbReference>
<dbReference type="Proteomes" id="UP000799118">
    <property type="component" value="Unassembled WGS sequence"/>
</dbReference>
<protein>
    <recommendedName>
        <fullName evidence="3">Tc1-like transposase DDE domain-containing protein</fullName>
    </recommendedName>
</protein>
<dbReference type="EMBL" id="ML769425">
    <property type="protein sequence ID" value="KAE9403387.1"/>
    <property type="molecule type" value="Genomic_DNA"/>
</dbReference>
<organism evidence="1 2">
    <name type="scientific">Gymnopus androsaceus JB14</name>
    <dbReference type="NCBI Taxonomy" id="1447944"/>
    <lineage>
        <taxon>Eukaryota</taxon>
        <taxon>Fungi</taxon>
        <taxon>Dikarya</taxon>
        <taxon>Basidiomycota</taxon>
        <taxon>Agaricomycotina</taxon>
        <taxon>Agaricomycetes</taxon>
        <taxon>Agaricomycetidae</taxon>
        <taxon>Agaricales</taxon>
        <taxon>Marasmiineae</taxon>
        <taxon>Omphalotaceae</taxon>
        <taxon>Gymnopus</taxon>
    </lineage>
</organism>
<dbReference type="InterPro" id="IPR036397">
    <property type="entry name" value="RNaseH_sf"/>
</dbReference>
<dbReference type="GO" id="GO:0003676">
    <property type="term" value="F:nucleic acid binding"/>
    <property type="evidence" value="ECO:0007669"/>
    <property type="project" value="InterPro"/>
</dbReference>